<sequence length="230" mass="25139">MIDLATWNLSIPVGVPATTIQTPVLVGGYQDYYFKANNGSVFFWAPVNGTVTESASYPRSELRETFADSKLRNWTYPSADNFLRAAVAVNQVPSTGKVVIGQIHAFGSSKPMVKLEFQYKTKTATANIVAKVRGNPLDEEGQVITVLSGVKLNQRFTYTLHLSPKGALSVTVNSAQWSTRVDPTWAPKLLYFKAGVYTQDNEGYETEAGAATFYVLKIDHTTAAAAKTTK</sequence>
<dbReference type="InterPro" id="IPR013320">
    <property type="entry name" value="ConA-like_dom_sf"/>
</dbReference>
<dbReference type="EMBL" id="BSFN01000001">
    <property type="protein sequence ID" value="GLK87007.1"/>
    <property type="molecule type" value="Genomic_DNA"/>
</dbReference>
<reference evidence="2" key="2">
    <citation type="submission" date="2023-01" db="EMBL/GenBank/DDBJ databases">
        <authorList>
            <person name="Sun Q."/>
            <person name="Evtushenko L."/>
        </authorList>
    </citation>
    <scope>NUCLEOTIDE SEQUENCE</scope>
    <source>
        <strain evidence="2">VKM B-2935</strain>
    </source>
</reference>
<evidence type="ECO:0000313" key="2">
    <source>
        <dbReference type="EMBL" id="GLK87007.1"/>
    </source>
</evidence>
<dbReference type="AlphaFoldDB" id="A0A9W6K156"/>
<dbReference type="SUPFAM" id="SSF49899">
    <property type="entry name" value="Concanavalin A-like lectins/glucanases"/>
    <property type="match status" value="1"/>
</dbReference>
<dbReference type="InterPro" id="IPR014895">
    <property type="entry name" value="Alginate_lyase_2"/>
</dbReference>
<reference evidence="2" key="1">
    <citation type="journal article" date="2014" name="Int. J. Syst. Evol. Microbiol.">
        <title>Complete genome sequence of Corynebacterium casei LMG S-19264T (=DSM 44701T), isolated from a smear-ripened cheese.</title>
        <authorList>
            <consortium name="US DOE Joint Genome Institute (JGI-PGF)"/>
            <person name="Walter F."/>
            <person name="Albersmeier A."/>
            <person name="Kalinowski J."/>
            <person name="Ruckert C."/>
        </authorList>
    </citation>
    <scope>NUCLEOTIDE SEQUENCE</scope>
    <source>
        <strain evidence="2">VKM B-2935</strain>
    </source>
</reference>
<accession>A0A9W6K156</accession>
<comment type="caution">
    <text evidence="2">The sequence shown here is derived from an EMBL/GenBank/DDBJ whole genome shotgun (WGS) entry which is preliminary data.</text>
</comment>
<dbReference type="GO" id="GO:0016829">
    <property type="term" value="F:lyase activity"/>
    <property type="evidence" value="ECO:0007669"/>
    <property type="project" value="UniProtKB-KW"/>
</dbReference>
<dbReference type="Gene3D" id="2.60.120.200">
    <property type="match status" value="1"/>
</dbReference>
<proteinExistence type="predicted"/>
<dbReference type="Pfam" id="PF08787">
    <property type="entry name" value="Alginate_lyase2"/>
    <property type="match status" value="1"/>
</dbReference>
<feature type="domain" description="Alginate lyase 2" evidence="1">
    <location>
        <begin position="2"/>
        <end position="220"/>
    </location>
</feature>
<organism evidence="2 3">
    <name type="scientific">Pseudomonas turukhanskensis</name>
    <dbReference type="NCBI Taxonomy" id="1806536"/>
    <lineage>
        <taxon>Bacteria</taxon>
        <taxon>Pseudomonadati</taxon>
        <taxon>Pseudomonadota</taxon>
        <taxon>Gammaproteobacteria</taxon>
        <taxon>Pseudomonadales</taxon>
        <taxon>Pseudomonadaceae</taxon>
        <taxon>Pseudomonas</taxon>
    </lineage>
</organism>
<name>A0A9W6K156_9PSED</name>
<dbReference type="Proteomes" id="UP001143328">
    <property type="component" value="Unassembled WGS sequence"/>
</dbReference>
<evidence type="ECO:0000259" key="1">
    <source>
        <dbReference type="Pfam" id="PF08787"/>
    </source>
</evidence>
<dbReference type="RefSeq" id="WP_271193243.1">
    <property type="nucleotide sequence ID" value="NZ_BSFN01000001.1"/>
</dbReference>
<keyword evidence="2" id="KW-0456">Lyase</keyword>
<keyword evidence="3" id="KW-1185">Reference proteome</keyword>
<protein>
    <submittedName>
        <fullName evidence="2">Alginate lyase</fullName>
    </submittedName>
</protein>
<evidence type="ECO:0000313" key="3">
    <source>
        <dbReference type="Proteomes" id="UP001143328"/>
    </source>
</evidence>
<gene>
    <name evidence="2" type="ORF">GCM10017655_00690</name>
</gene>